<dbReference type="SUPFAM" id="SSF82895">
    <property type="entry name" value="TSP-1 type 1 repeat"/>
    <property type="match status" value="1"/>
</dbReference>
<dbReference type="PANTHER" id="PTHR22906">
    <property type="entry name" value="PROPERDIN"/>
    <property type="match status" value="1"/>
</dbReference>
<evidence type="ECO:0000313" key="4">
    <source>
        <dbReference type="Ensembl" id="ENSCINP00000015747.2"/>
    </source>
</evidence>
<dbReference type="PANTHER" id="PTHR22906:SF49">
    <property type="entry name" value="COADHESIN-LIKE"/>
    <property type="match status" value="1"/>
</dbReference>
<dbReference type="AlphaFoldDB" id="F6SK07"/>
<sequence length="430" mass="46818">MLSGPSLCGSGPLIENGTCNENLCGTWGEWSPSNCVVDCSATTTNQGFHLGSVNRTRECATSNTDKGMPDCYIHTSSCLSDVQCSVTVTTAESSTVPNVPVLGEWGAWSECSSETCGSGVRRRSWSCFTPQACVDVEDEEEACDNDPCDNWSQWSSGACSARCGEGVRRTSRRCLDDVGIIPVVCNERNETCNAGECDQDVDFLFLVDSSDKVDGCPALLRTGLTKPVTPQFQSNESTPVYTKMKEFMSSLVTDWRTVEDSKSHVAVQLFSEACSLSSDYNLNLVKKISDNNDNVTSYIDSINYLCGDPWLDWALRCTQRKVLTSSYGDRSNVPNVMIALVSAIPRAYRPSNFLLSTLSSSIKRRGVTIITVTVTPNSRMSALSRQKHVEMMRTLACQSTSGACPNYIGSIWDGGSPAQRIRDALRAANP</sequence>
<dbReference type="PROSITE" id="PS50234">
    <property type="entry name" value="VWFA"/>
    <property type="match status" value="1"/>
</dbReference>
<organism evidence="4 5">
    <name type="scientific">Ciona intestinalis</name>
    <name type="common">Transparent sea squirt</name>
    <name type="synonym">Ascidia intestinalis</name>
    <dbReference type="NCBI Taxonomy" id="7719"/>
    <lineage>
        <taxon>Eukaryota</taxon>
        <taxon>Metazoa</taxon>
        <taxon>Chordata</taxon>
        <taxon>Tunicata</taxon>
        <taxon>Ascidiacea</taxon>
        <taxon>Phlebobranchia</taxon>
        <taxon>Cionidae</taxon>
        <taxon>Ciona</taxon>
    </lineage>
</organism>
<dbReference type="InterPro" id="IPR052065">
    <property type="entry name" value="Compl_asym_regulator"/>
</dbReference>
<dbReference type="InterPro" id="IPR036383">
    <property type="entry name" value="TSP1_rpt_sf"/>
</dbReference>
<evidence type="ECO:0000256" key="2">
    <source>
        <dbReference type="ARBA" id="ARBA00023157"/>
    </source>
</evidence>
<protein>
    <recommendedName>
        <fullName evidence="3">VWFA domain-containing protein</fullName>
    </recommendedName>
</protein>
<dbReference type="InterPro" id="IPR000884">
    <property type="entry name" value="TSP1_rpt"/>
</dbReference>
<dbReference type="Gene3D" id="2.20.100.10">
    <property type="entry name" value="Thrombospondin type-1 (TSP1) repeat"/>
    <property type="match status" value="2"/>
</dbReference>
<dbReference type="Ensembl" id="ENSCINT00000015747.2">
    <property type="protein sequence ID" value="ENSCINP00000015747.2"/>
    <property type="gene ID" value="ENSCING00000011469.1"/>
</dbReference>
<reference evidence="4" key="3">
    <citation type="submission" date="2025-08" db="UniProtKB">
        <authorList>
            <consortium name="Ensembl"/>
        </authorList>
    </citation>
    <scope>IDENTIFICATION</scope>
</reference>
<dbReference type="GeneTree" id="ENSGT00980000200668"/>
<dbReference type="Proteomes" id="UP000008144">
    <property type="component" value="Chromosome 2"/>
</dbReference>
<dbReference type="HOGENOM" id="CLU_637694_0_0_1"/>
<keyword evidence="2" id="KW-1015">Disulfide bond</keyword>
<dbReference type="SUPFAM" id="SSF53300">
    <property type="entry name" value="vWA-like"/>
    <property type="match status" value="1"/>
</dbReference>
<dbReference type="SMART" id="SM00327">
    <property type="entry name" value="VWA"/>
    <property type="match status" value="1"/>
</dbReference>
<dbReference type="SMART" id="SM00209">
    <property type="entry name" value="TSP1"/>
    <property type="match status" value="2"/>
</dbReference>
<dbReference type="PROSITE" id="PS50092">
    <property type="entry name" value="TSP1"/>
    <property type="match status" value="2"/>
</dbReference>
<reference evidence="5" key="1">
    <citation type="journal article" date="2002" name="Science">
        <title>The draft genome of Ciona intestinalis: insights into chordate and vertebrate origins.</title>
        <authorList>
            <person name="Dehal P."/>
            <person name="Satou Y."/>
            <person name="Campbell R.K."/>
            <person name="Chapman J."/>
            <person name="Degnan B."/>
            <person name="De Tomaso A."/>
            <person name="Davidson B."/>
            <person name="Di Gregorio A."/>
            <person name="Gelpke M."/>
            <person name="Goodstein D.M."/>
            <person name="Harafuji N."/>
            <person name="Hastings K.E."/>
            <person name="Ho I."/>
            <person name="Hotta K."/>
            <person name="Huang W."/>
            <person name="Kawashima T."/>
            <person name="Lemaire P."/>
            <person name="Martinez D."/>
            <person name="Meinertzhagen I.A."/>
            <person name="Necula S."/>
            <person name="Nonaka M."/>
            <person name="Putnam N."/>
            <person name="Rash S."/>
            <person name="Saiga H."/>
            <person name="Satake M."/>
            <person name="Terry A."/>
            <person name="Yamada L."/>
            <person name="Wang H.G."/>
            <person name="Awazu S."/>
            <person name="Azumi K."/>
            <person name="Boore J."/>
            <person name="Branno M."/>
            <person name="Chin-Bow S."/>
            <person name="DeSantis R."/>
            <person name="Doyle S."/>
            <person name="Francino P."/>
            <person name="Keys D.N."/>
            <person name="Haga S."/>
            <person name="Hayashi H."/>
            <person name="Hino K."/>
            <person name="Imai K.S."/>
            <person name="Inaba K."/>
            <person name="Kano S."/>
            <person name="Kobayashi K."/>
            <person name="Kobayashi M."/>
            <person name="Lee B.I."/>
            <person name="Makabe K.W."/>
            <person name="Manohar C."/>
            <person name="Matassi G."/>
            <person name="Medina M."/>
            <person name="Mochizuki Y."/>
            <person name="Mount S."/>
            <person name="Morishita T."/>
            <person name="Miura S."/>
            <person name="Nakayama A."/>
            <person name="Nishizaka S."/>
            <person name="Nomoto H."/>
            <person name="Ohta F."/>
            <person name="Oishi K."/>
            <person name="Rigoutsos I."/>
            <person name="Sano M."/>
            <person name="Sasaki A."/>
            <person name="Sasakura Y."/>
            <person name="Shoguchi E."/>
            <person name="Shin-i T."/>
            <person name="Spagnuolo A."/>
            <person name="Stainier D."/>
            <person name="Suzuki M.M."/>
            <person name="Tassy O."/>
            <person name="Takatori N."/>
            <person name="Tokuoka M."/>
            <person name="Yagi K."/>
            <person name="Yoshizaki F."/>
            <person name="Wada S."/>
            <person name="Zhang C."/>
            <person name="Hyatt P.D."/>
            <person name="Larimer F."/>
            <person name="Detter C."/>
            <person name="Doggett N."/>
            <person name="Glavina T."/>
            <person name="Hawkins T."/>
            <person name="Richardson P."/>
            <person name="Lucas S."/>
            <person name="Kohara Y."/>
            <person name="Levine M."/>
            <person name="Satoh N."/>
            <person name="Rokhsar D.S."/>
        </authorList>
    </citation>
    <scope>NUCLEOTIDE SEQUENCE [LARGE SCALE GENOMIC DNA]</scope>
</reference>
<proteinExistence type="predicted"/>
<reference evidence="4" key="4">
    <citation type="submission" date="2025-09" db="UniProtKB">
        <authorList>
            <consortium name="Ensembl"/>
        </authorList>
    </citation>
    <scope>IDENTIFICATION</scope>
</reference>
<dbReference type="EMBL" id="EAAA01001480">
    <property type="status" value="NOT_ANNOTATED_CDS"/>
    <property type="molecule type" value="Genomic_DNA"/>
</dbReference>
<reference evidence="4" key="2">
    <citation type="journal article" date="2008" name="Genome Biol.">
        <title>Improved genome assembly and evidence-based global gene model set for the chordate Ciona intestinalis: new insight into intron and operon populations.</title>
        <authorList>
            <person name="Satou Y."/>
            <person name="Mineta K."/>
            <person name="Ogasawara M."/>
            <person name="Sasakura Y."/>
            <person name="Shoguchi E."/>
            <person name="Ueno K."/>
            <person name="Yamada L."/>
            <person name="Matsumoto J."/>
            <person name="Wasserscheid J."/>
            <person name="Dewar K."/>
            <person name="Wiley G.B."/>
            <person name="Macmil S.L."/>
            <person name="Roe B.A."/>
            <person name="Zeller R.W."/>
            <person name="Hastings K.E."/>
            <person name="Lemaire P."/>
            <person name="Lindquist E."/>
            <person name="Endo T."/>
            <person name="Hotta K."/>
            <person name="Inaba K."/>
        </authorList>
    </citation>
    <scope>NUCLEOTIDE SEQUENCE [LARGE SCALE GENOMIC DNA]</scope>
    <source>
        <strain evidence="4">wild type</strain>
    </source>
</reference>
<dbReference type="InterPro" id="IPR036465">
    <property type="entry name" value="vWFA_dom_sf"/>
</dbReference>
<evidence type="ECO:0000256" key="1">
    <source>
        <dbReference type="ARBA" id="ARBA00022737"/>
    </source>
</evidence>
<dbReference type="Pfam" id="PF00092">
    <property type="entry name" value="VWA"/>
    <property type="match status" value="1"/>
</dbReference>
<evidence type="ECO:0000313" key="5">
    <source>
        <dbReference type="Proteomes" id="UP000008144"/>
    </source>
</evidence>
<dbReference type="Gene3D" id="3.40.50.410">
    <property type="entry name" value="von Willebrand factor, type A domain"/>
    <property type="match status" value="1"/>
</dbReference>
<keyword evidence="1" id="KW-0677">Repeat</keyword>
<name>F6SK07_CIOIN</name>
<dbReference type="InterPro" id="IPR002035">
    <property type="entry name" value="VWF_A"/>
</dbReference>
<dbReference type="InParanoid" id="F6SK07"/>
<keyword evidence="5" id="KW-1185">Reference proteome</keyword>
<dbReference type="Pfam" id="PF00090">
    <property type="entry name" value="TSP_1"/>
    <property type="match status" value="1"/>
</dbReference>
<feature type="domain" description="VWFA" evidence="3">
    <location>
        <begin position="202"/>
        <end position="425"/>
    </location>
</feature>
<accession>F6SK07</accession>
<evidence type="ECO:0000259" key="3">
    <source>
        <dbReference type="PROSITE" id="PS50234"/>
    </source>
</evidence>